<dbReference type="VEuPathDB" id="FungiDB:AN8137"/>
<dbReference type="PANTHER" id="PTHR42034">
    <property type="entry name" value="CHROMOSOME 7, WHOLE GENOME SHOTGUN SEQUENCE-RELATED"/>
    <property type="match status" value="1"/>
</dbReference>
<reference evidence="2" key="1">
    <citation type="journal article" date="2005" name="Nature">
        <title>Sequencing of Aspergillus nidulans and comparative analysis with A. fumigatus and A. oryzae.</title>
        <authorList>
            <person name="Galagan J.E."/>
            <person name="Calvo S.E."/>
            <person name="Cuomo C."/>
            <person name="Ma L.J."/>
            <person name="Wortman J.R."/>
            <person name="Batzoglou S."/>
            <person name="Lee S.I."/>
            <person name="Basturkmen M."/>
            <person name="Spevak C.C."/>
            <person name="Clutterbuck J."/>
            <person name="Kapitonov V."/>
            <person name="Jurka J."/>
            <person name="Scazzocchio C."/>
            <person name="Farman M."/>
            <person name="Butler J."/>
            <person name="Purcell S."/>
            <person name="Harris S."/>
            <person name="Braus G.H."/>
            <person name="Draht O."/>
            <person name="Busch S."/>
            <person name="D'Enfert C."/>
            <person name="Bouchier C."/>
            <person name="Goldman G.H."/>
            <person name="Bell-Pedersen D."/>
            <person name="Griffiths-Jones S."/>
            <person name="Doonan J.H."/>
            <person name="Yu J."/>
            <person name="Vienken K."/>
            <person name="Pain A."/>
            <person name="Freitag M."/>
            <person name="Selker E.U."/>
            <person name="Archer D.B."/>
            <person name="Penalva M.A."/>
            <person name="Oakley B.R."/>
            <person name="Momany M."/>
            <person name="Tanaka T."/>
            <person name="Kumagai T."/>
            <person name="Asai K."/>
            <person name="Machida M."/>
            <person name="Nierman W.C."/>
            <person name="Denning D.W."/>
            <person name="Caddick M."/>
            <person name="Hynes M."/>
            <person name="Paoletti M."/>
            <person name="Fischer R."/>
            <person name="Miller B."/>
            <person name="Dyer P."/>
            <person name="Sachs M.S."/>
            <person name="Osmani S.A."/>
            <person name="Birren B.W."/>
        </authorList>
    </citation>
    <scope>NUCLEOTIDE SEQUENCE [LARGE SCALE GENOMIC DNA]</scope>
    <source>
        <strain evidence="2">FGSC A4 / ATCC 38163 / CBS 112.46 / NRRL 194 / M139</strain>
    </source>
</reference>
<evidence type="ECO:0000313" key="2">
    <source>
        <dbReference type="Proteomes" id="UP000000560"/>
    </source>
</evidence>
<dbReference type="HOGENOM" id="CLU_556644_0_0_1"/>
<dbReference type="GeneID" id="2869168"/>
<name>Q5AU93_EMENI</name>
<keyword evidence="2" id="KW-1185">Reference proteome</keyword>
<accession>C8V6P9</accession>
<dbReference type="Proteomes" id="UP000000560">
    <property type="component" value="Chromosome II"/>
</dbReference>
<sequence length="511" mass="57292">MATPIQYQSPGLHSDETVHGTGIWRRIENGWTRECAATESGVSYNQNVRDGHTELTVELPFSTNLSTAELIQRVRNAWLLCHSTRPEIAIQISTGTELPQRLVFEPLKTPTEAAAWLKETFRVVSDADARDVARMTYSRRLPTKGKRNMLYLVTAGAASPEYPERHCLVWNFSHVLADVYSVVLFFNHFFRTVTEVAGDRDLDVRELDYSCLETRLPLTPMTPYEERYQPTKEHKERAIEGALAQTELYTSKMPQSIAMYPEPDAAARPHGTHCIRLRYTLAESEALLAALSEQKISITFAAAAATVLSIKQIYGRGHETGALLGMTRNARRWVDTEGRHRVPNAADVVFLWIPFKPEWFAPGTSTQETILLLAREIRTQLGPHLTSPHYISTLSFTADRVIANLAGEGEPVPSPQAPGFSPQGALPLQRDFASSRVSIRTHDLVHTGRQINPSAWVGMFSLWGRVTLSMGFDSKYYDPAKMEAFMERVKANLGSTQVVSKWSKPVVQARL</sequence>
<dbReference type="OMA" id="QINESPW"/>
<evidence type="ECO:0000313" key="1">
    <source>
        <dbReference type="EMBL" id="CBF73957.1"/>
    </source>
</evidence>
<accession>Q5AU93</accession>
<dbReference type="Gene3D" id="3.30.559.30">
    <property type="entry name" value="Nonribosomal peptide synthetase, condensation domain"/>
    <property type="match status" value="1"/>
</dbReference>
<reference evidence="2" key="2">
    <citation type="journal article" date="2009" name="Fungal Genet. Biol.">
        <title>The 2008 update of the Aspergillus nidulans genome annotation: a community effort.</title>
        <authorList>
            <person name="Wortman J.R."/>
            <person name="Gilsenan J.M."/>
            <person name="Joardar V."/>
            <person name="Deegan J."/>
            <person name="Clutterbuck J."/>
            <person name="Andersen M.R."/>
            <person name="Archer D."/>
            <person name="Bencina M."/>
            <person name="Braus G."/>
            <person name="Coutinho P."/>
            <person name="von Dohren H."/>
            <person name="Doonan J."/>
            <person name="Driessen A.J."/>
            <person name="Durek P."/>
            <person name="Espeso E."/>
            <person name="Fekete E."/>
            <person name="Flipphi M."/>
            <person name="Estrada C.G."/>
            <person name="Geysens S."/>
            <person name="Goldman G."/>
            <person name="de Groot P.W."/>
            <person name="Hansen K."/>
            <person name="Harris S.D."/>
            <person name="Heinekamp T."/>
            <person name="Helmstaedt K."/>
            <person name="Henrissat B."/>
            <person name="Hofmann G."/>
            <person name="Homan T."/>
            <person name="Horio T."/>
            <person name="Horiuchi H."/>
            <person name="James S."/>
            <person name="Jones M."/>
            <person name="Karaffa L."/>
            <person name="Karanyi Z."/>
            <person name="Kato M."/>
            <person name="Keller N."/>
            <person name="Kelly D.E."/>
            <person name="Kiel J.A."/>
            <person name="Kim J.M."/>
            <person name="van der Klei I.J."/>
            <person name="Klis F.M."/>
            <person name="Kovalchuk A."/>
            <person name="Krasevec N."/>
            <person name="Kubicek C.P."/>
            <person name="Liu B."/>
            <person name="Maccabe A."/>
            <person name="Meyer V."/>
            <person name="Mirabito P."/>
            <person name="Miskei M."/>
            <person name="Mos M."/>
            <person name="Mullins J."/>
            <person name="Nelson D.R."/>
            <person name="Nielsen J."/>
            <person name="Oakley B.R."/>
            <person name="Osmani S.A."/>
            <person name="Pakula T."/>
            <person name="Paszewski A."/>
            <person name="Paulsen I."/>
            <person name="Pilsyk S."/>
            <person name="Pocsi I."/>
            <person name="Punt P.J."/>
            <person name="Ram A.F."/>
            <person name="Ren Q."/>
            <person name="Robellet X."/>
            <person name="Robson G."/>
            <person name="Seiboth B."/>
            <person name="van Solingen P."/>
            <person name="Specht T."/>
            <person name="Sun J."/>
            <person name="Taheri-Talesh N."/>
            <person name="Takeshita N."/>
            <person name="Ussery D."/>
            <person name="vanKuyk P.A."/>
            <person name="Visser H."/>
            <person name="van de Vondervoort P.J."/>
            <person name="de Vries R.P."/>
            <person name="Walton J."/>
            <person name="Xiang X."/>
            <person name="Xiong Y."/>
            <person name="Zeng A.P."/>
            <person name="Brandt B.W."/>
            <person name="Cornell M.J."/>
            <person name="van den Hondel C.A."/>
            <person name="Visser J."/>
            <person name="Oliver S.G."/>
            <person name="Turner G."/>
        </authorList>
    </citation>
    <scope>GENOME REANNOTATION</scope>
    <source>
        <strain evidence="2">FGSC A4 / ATCC 38163 / CBS 112.46 / NRRL 194 / M139</strain>
    </source>
</reference>
<dbReference type="InterPro" id="IPR023213">
    <property type="entry name" value="CAT-like_dom_sf"/>
</dbReference>
<protein>
    <submittedName>
        <fullName evidence="1">Uncharacterized protein</fullName>
    </submittedName>
</protein>
<dbReference type="EMBL" id="BN001302">
    <property type="protein sequence ID" value="CBF73957.1"/>
    <property type="molecule type" value="Genomic_DNA"/>
</dbReference>
<dbReference type="AlphaFoldDB" id="Q5AU93"/>
<organism evidence="1 2">
    <name type="scientific">Emericella nidulans (strain FGSC A4 / ATCC 38163 / CBS 112.46 / NRRL 194 / M139)</name>
    <name type="common">Aspergillus nidulans</name>
    <dbReference type="NCBI Taxonomy" id="227321"/>
    <lineage>
        <taxon>Eukaryota</taxon>
        <taxon>Fungi</taxon>
        <taxon>Dikarya</taxon>
        <taxon>Ascomycota</taxon>
        <taxon>Pezizomycotina</taxon>
        <taxon>Eurotiomycetes</taxon>
        <taxon>Eurotiomycetidae</taxon>
        <taxon>Eurotiales</taxon>
        <taxon>Aspergillaceae</taxon>
        <taxon>Aspergillus</taxon>
        <taxon>Aspergillus subgen. Nidulantes</taxon>
    </lineage>
</organism>
<dbReference type="OrthoDB" id="1862401at2759"/>
<dbReference type="KEGG" id="ani:ANIA_08137"/>
<proteinExistence type="predicted"/>
<dbReference type="PANTHER" id="PTHR42034:SF2">
    <property type="entry name" value="ACYL-COA-DEPENDENT ACYLTRANSFERASE MAC1"/>
    <property type="match status" value="1"/>
</dbReference>
<gene>
    <name evidence="1" type="ORF">ANIA_08137</name>
</gene>
<dbReference type="Gene3D" id="3.30.559.10">
    <property type="entry name" value="Chloramphenicol acetyltransferase-like domain"/>
    <property type="match status" value="1"/>
</dbReference>
<dbReference type="RefSeq" id="XP_681406.1">
    <property type="nucleotide sequence ID" value="XM_676314.1"/>
</dbReference>
<dbReference type="eggNOG" id="ENOG502RYJG">
    <property type="taxonomic scope" value="Eukaryota"/>
</dbReference>
<dbReference type="InParanoid" id="Q5AU93"/>